<dbReference type="InterPro" id="IPR015943">
    <property type="entry name" value="WD40/YVTN_repeat-like_dom_sf"/>
</dbReference>
<comment type="subcellular location">
    <subcellularLocation>
        <location evidence="1">Endoplasmic reticulum membrane</location>
        <topology evidence="1">Single-pass membrane protein</topology>
    </subcellularLocation>
</comment>
<evidence type="ECO:0000256" key="7">
    <source>
        <dbReference type="ARBA" id="ARBA00022892"/>
    </source>
</evidence>
<dbReference type="Pfam" id="PF00400">
    <property type="entry name" value="WD40"/>
    <property type="match status" value="1"/>
</dbReference>
<evidence type="ECO:0000256" key="9">
    <source>
        <dbReference type="ARBA" id="ARBA00022989"/>
    </source>
</evidence>
<dbReference type="OrthoDB" id="2013972at2759"/>
<dbReference type="InterPro" id="IPR011047">
    <property type="entry name" value="Quinoprotein_ADH-like_sf"/>
</dbReference>
<dbReference type="GO" id="GO:0006888">
    <property type="term" value="P:endoplasmic reticulum to Golgi vesicle-mediated transport"/>
    <property type="evidence" value="ECO:0007669"/>
    <property type="project" value="TreeGrafter"/>
</dbReference>
<dbReference type="EMBL" id="JAEHOE010000007">
    <property type="protein sequence ID" value="KAG2499356.1"/>
    <property type="molecule type" value="Genomic_DNA"/>
</dbReference>
<evidence type="ECO:0000256" key="4">
    <source>
        <dbReference type="ARBA" id="ARBA00022692"/>
    </source>
</evidence>
<keyword evidence="4 11" id="KW-0812">Transmembrane</keyword>
<keyword evidence="8" id="KW-0653">Protein transport</keyword>
<evidence type="ECO:0000256" key="10">
    <source>
        <dbReference type="ARBA" id="ARBA00023136"/>
    </source>
</evidence>
<evidence type="ECO:0000256" key="11">
    <source>
        <dbReference type="SAM" id="Phobius"/>
    </source>
</evidence>
<name>A0A835YED6_9CHLO</name>
<evidence type="ECO:0000256" key="2">
    <source>
        <dbReference type="ARBA" id="ARBA00022448"/>
    </source>
</evidence>
<keyword evidence="5" id="KW-0677">Repeat</keyword>
<keyword evidence="2" id="KW-0813">Transport</keyword>
<dbReference type="PANTHER" id="PTHR23284">
    <property type="entry name" value="PROLACTIN REGULATORY ELEMENT BINDING PROTEIN"/>
    <property type="match status" value="1"/>
</dbReference>
<reference evidence="12" key="1">
    <citation type="journal article" date="2020" name="bioRxiv">
        <title>Comparative genomics of Chlamydomonas.</title>
        <authorList>
            <person name="Craig R.J."/>
            <person name="Hasan A.R."/>
            <person name="Ness R.W."/>
            <person name="Keightley P.D."/>
        </authorList>
    </citation>
    <scope>NUCLEOTIDE SEQUENCE</scope>
    <source>
        <strain evidence="12">CCAP 11/70</strain>
    </source>
</reference>
<evidence type="ECO:0000256" key="6">
    <source>
        <dbReference type="ARBA" id="ARBA00022824"/>
    </source>
</evidence>
<evidence type="ECO:0000256" key="3">
    <source>
        <dbReference type="ARBA" id="ARBA00022574"/>
    </source>
</evidence>
<dbReference type="InterPro" id="IPR001680">
    <property type="entry name" value="WD40_rpt"/>
</dbReference>
<evidence type="ECO:0000256" key="5">
    <source>
        <dbReference type="ARBA" id="ARBA00022737"/>
    </source>
</evidence>
<gene>
    <name evidence="12" type="ORF">HYH03_002931</name>
</gene>
<dbReference type="SUPFAM" id="SSF50998">
    <property type="entry name" value="Quinoprotein alcohol dehydrogenase-like"/>
    <property type="match status" value="1"/>
</dbReference>
<keyword evidence="9 11" id="KW-1133">Transmembrane helix</keyword>
<comment type="caution">
    <text evidence="12">The sequence shown here is derived from an EMBL/GenBank/DDBJ whole genome shotgun (WGS) entry which is preliminary data.</text>
</comment>
<dbReference type="Gene3D" id="2.130.10.10">
    <property type="entry name" value="YVTN repeat-like/Quinoprotein amine dehydrogenase"/>
    <property type="match status" value="1"/>
</dbReference>
<proteinExistence type="predicted"/>
<dbReference type="GO" id="GO:0003400">
    <property type="term" value="P:regulation of COPII vesicle coating"/>
    <property type="evidence" value="ECO:0007669"/>
    <property type="project" value="TreeGrafter"/>
</dbReference>
<keyword evidence="7" id="KW-0931">ER-Golgi transport</keyword>
<dbReference type="GO" id="GO:0015031">
    <property type="term" value="P:protein transport"/>
    <property type="evidence" value="ECO:0007669"/>
    <property type="project" value="UniProtKB-KW"/>
</dbReference>
<evidence type="ECO:0000313" key="12">
    <source>
        <dbReference type="EMBL" id="KAG2499356.1"/>
    </source>
</evidence>
<dbReference type="SMART" id="SM00320">
    <property type="entry name" value="WD40"/>
    <property type="match status" value="3"/>
</dbReference>
<keyword evidence="6" id="KW-0256">Endoplasmic reticulum</keyword>
<evidence type="ECO:0000256" key="8">
    <source>
        <dbReference type="ARBA" id="ARBA00022927"/>
    </source>
</evidence>
<accession>A0A835YED6</accession>
<dbReference type="Proteomes" id="UP000612055">
    <property type="component" value="Unassembled WGS sequence"/>
</dbReference>
<dbReference type="PANTHER" id="PTHR23284:SF0">
    <property type="entry name" value="PROLACTIN REGULATORY ELEMENT-BINDING PROTEIN"/>
    <property type="match status" value="1"/>
</dbReference>
<dbReference type="GO" id="GO:0005789">
    <property type="term" value="C:endoplasmic reticulum membrane"/>
    <property type="evidence" value="ECO:0007669"/>
    <property type="project" value="UniProtKB-SubCell"/>
</dbReference>
<keyword evidence="13" id="KW-1185">Reference proteome</keyword>
<evidence type="ECO:0000313" key="13">
    <source>
        <dbReference type="Proteomes" id="UP000612055"/>
    </source>
</evidence>
<dbReference type="InterPro" id="IPR045260">
    <property type="entry name" value="Sec12-like"/>
</dbReference>
<organism evidence="12 13">
    <name type="scientific">Edaphochlamys debaryana</name>
    <dbReference type="NCBI Taxonomy" id="47281"/>
    <lineage>
        <taxon>Eukaryota</taxon>
        <taxon>Viridiplantae</taxon>
        <taxon>Chlorophyta</taxon>
        <taxon>core chlorophytes</taxon>
        <taxon>Chlorophyceae</taxon>
        <taxon>CS clade</taxon>
        <taxon>Chlamydomonadales</taxon>
        <taxon>Chlamydomonadales incertae sedis</taxon>
        <taxon>Edaphochlamys</taxon>
    </lineage>
</organism>
<feature type="transmembrane region" description="Helical" evidence="11">
    <location>
        <begin position="403"/>
        <end position="422"/>
    </location>
</feature>
<dbReference type="AlphaFoldDB" id="A0A835YED6"/>
<sequence length="447" mass="46941">MGKQQAGGPKAGPIKTFKYGMPLYGLAWPAGDTFYVCGGGGAVSSGIKNRLVCAEATGGSLTDQTGEFHFGLDCPTRLIVSPDAKSIVFAMGKGGIQRLDMDVGKGKPPKFTEVTGAIADRCKAIKIPDVKAMAFHPSGELLALGGDDGSLVVYEWPSLKVKLDLSGDKKMADAVKDLAFAPHAVPGPNAPASSAPAPSASGPWRGSGRALVAVLDNGSAHVLDLDRGGALLCKAAMAKGPEFKSDKVMLITSEDRLLLHHLPPGMESAQFTRVTCRGAEGERPTLVCLMNNRAGCHVALWELGDDGLLSMRAACRAAEAPGACLDATADGGMAAVCTSEGDVVLVACRPHVRVLKRFPKQHMVFTTCITFSADGAHVLSTAADASATINSTAVAPPPDLKKILFLILIFLAIVMMCLRQFIKVMKAQGYSHEEIRAMLGFRPKTEL</sequence>
<keyword evidence="10 11" id="KW-0472">Membrane</keyword>
<keyword evidence="3" id="KW-0853">WD repeat</keyword>
<dbReference type="GO" id="GO:0005085">
    <property type="term" value="F:guanyl-nucleotide exchange factor activity"/>
    <property type="evidence" value="ECO:0007669"/>
    <property type="project" value="InterPro"/>
</dbReference>
<evidence type="ECO:0000256" key="1">
    <source>
        <dbReference type="ARBA" id="ARBA00004389"/>
    </source>
</evidence>
<protein>
    <submittedName>
        <fullName evidence="12">Uncharacterized protein</fullName>
    </submittedName>
</protein>